<evidence type="ECO:0000256" key="4">
    <source>
        <dbReference type="SAM" id="MobiDB-lite"/>
    </source>
</evidence>
<gene>
    <name evidence="5" type="ORF">MKK02DRAFT_43861</name>
</gene>
<dbReference type="GO" id="GO:0015031">
    <property type="term" value="P:protein transport"/>
    <property type="evidence" value="ECO:0007669"/>
    <property type="project" value="UniProtKB-UniRule"/>
</dbReference>
<dbReference type="Gene3D" id="1.20.58.1590">
    <property type="entry name" value="Tethering factor for nuclear proteasome Cut8/Sts1"/>
    <property type="match status" value="1"/>
</dbReference>
<dbReference type="GO" id="GO:0070628">
    <property type="term" value="F:proteasome binding"/>
    <property type="evidence" value="ECO:0007669"/>
    <property type="project" value="TreeGrafter"/>
</dbReference>
<dbReference type="GeneID" id="77731852"/>
<evidence type="ECO:0000313" key="6">
    <source>
        <dbReference type="Proteomes" id="UP001164286"/>
    </source>
</evidence>
<dbReference type="Proteomes" id="UP001164286">
    <property type="component" value="Unassembled WGS sequence"/>
</dbReference>
<evidence type="ECO:0000256" key="3">
    <source>
        <dbReference type="RuleBase" id="RU368013"/>
    </source>
</evidence>
<keyword evidence="3" id="KW-0813">Transport</keyword>
<proteinExistence type="inferred from homology"/>
<name>A0AA38H6S0_9TREE</name>
<comment type="caution">
    <text evidence="5">The sequence shown here is derived from an EMBL/GenBank/DDBJ whole genome shotgun (WGS) entry which is preliminary data.</text>
</comment>
<dbReference type="Pfam" id="PF08559">
    <property type="entry name" value="Cut8"/>
    <property type="match status" value="1"/>
</dbReference>
<evidence type="ECO:0000256" key="2">
    <source>
        <dbReference type="ARBA" id="ARBA00023242"/>
    </source>
</evidence>
<feature type="region of interest" description="Disordered" evidence="4">
    <location>
        <begin position="72"/>
        <end position="121"/>
    </location>
</feature>
<protein>
    <recommendedName>
        <fullName evidence="3">Tethering factor for nuclear proteasome STS1</fullName>
    </recommendedName>
</protein>
<keyword evidence="2 3" id="KW-0539">Nucleus</keyword>
<comment type="subcellular location">
    <subcellularLocation>
        <location evidence="3">Cytoplasm</location>
    </subcellularLocation>
    <subcellularLocation>
        <location evidence="3">Nucleus</location>
    </subcellularLocation>
</comment>
<dbReference type="InterPro" id="IPR013868">
    <property type="entry name" value="Cut8/Sts1_fam"/>
</dbReference>
<comment type="function">
    <text evidence="3">Involved in ubiquitin-mediated protein degradation. Regulatory factor in the ubiquitin/proteasome pathway that controls the turnover of proteasome substrates. Targets proteasomes to the nucleus and facilitates the degradation of nuclear proteins.</text>
</comment>
<dbReference type="PANTHER" id="PTHR28032">
    <property type="entry name" value="FI02826P"/>
    <property type="match status" value="1"/>
</dbReference>
<evidence type="ECO:0000313" key="5">
    <source>
        <dbReference type="EMBL" id="KAI9635183.1"/>
    </source>
</evidence>
<keyword evidence="6" id="KW-1185">Reference proteome</keyword>
<comment type="similarity">
    <text evidence="1 3">Belongs to the cut8/STS1 family.</text>
</comment>
<dbReference type="InterPro" id="IPR038422">
    <property type="entry name" value="Cut8/Sts1_sf"/>
</dbReference>
<dbReference type="GO" id="GO:0005737">
    <property type="term" value="C:cytoplasm"/>
    <property type="evidence" value="ECO:0007669"/>
    <property type="project" value="UniProtKB-SubCell"/>
</dbReference>
<evidence type="ECO:0000256" key="1">
    <source>
        <dbReference type="ARBA" id="ARBA00006199"/>
    </source>
</evidence>
<dbReference type="GO" id="GO:0071630">
    <property type="term" value="P:nuclear protein quality control by the ubiquitin-proteasome system"/>
    <property type="evidence" value="ECO:0007669"/>
    <property type="project" value="UniProtKB-UniRule"/>
</dbReference>
<dbReference type="GO" id="GO:0031965">
    <property type="term" value="C:nuclear membrane"/>
    <property type="evidence" value="ECO:0007669"/>
    <property type="project" value="TreeGrafter"/>
</dbReference>
<sequence length="372" mass="40229">MARPVTQHPPSALQFPSASRTSTLGFGFASPLHTRSPFADVANNSIYSSPQASASTSFNPFASPVGFGSVPPSQAKPFKARHPPPISSTITPRLLKRGRHSTSPSPPSSPTSSIAGSPNLGHKRLSLSRAKKQRQEQAPAISDDLDLGLMLATLPPSTHLQILTSLMEKDPSIRSAVLAATPAPDLAVCNDELQKIMDRISRQYGEPGPGRYLLSWGRAINDITIFSRTASTYLAFFYTPHNGLPSSLPTLHNLLYTITKYTLTLVRLLPPHVGQSSATSSLSQLVNALVMRWREWVTNISKDVNEKGEMYPYSSVVAWGQNFQELVDPERNAIEGCPDPAPIRELVATISAIRDTFAAQLGWLAGPGGAMR</sequence>
<comment type="subunit">
    <text evidence="3">Binds the proteasome.</text>
</comment>
<dbReference type="PANTHER" id="PTHR28032:SF1">
    <property type="entry name" value="FI02826P"/>
    <property type="match status" value="1"/>
</dbReference>
<accession>A0AA38H6S0</accession>
<reference evidence="5" key="1">
    <citation type="journal article" date="2022" name="G3 (Bethesda)">
        <title>High quality genome of the basidiomycete yeast Dioszegia hungarica PDD-24b-2 isolated from cloud water.</title>
        <authorList>
            <person name="Jarrige D."/>
            <person name="Haridas S."/>
            <person name="Bleykasten-Grosshans C."/>
            <person name="Joly M."/>
            <person name="Nadalig T."/>
            <person name="Sancelme M."/>
            <person name="Vuilleumier S."/>
            <person name="Grigoriev I.V."/>
            <person name="Amato P."/>
            <person name="Bringel F."/>
        </authorList>
    </citation>
    <scope>NUCLEOTIDE SEQUENCE</scope>
    <source>
        <strain evidence="5">PDD-24b-2</strain>
    </source>
</reference>
<dbReference type="GO" id="GO:0031144">
    <property type="term" value="P:proteasome localization"/>
    <property type="evidence" value="ECO:0007669"/>
    <property type="project" value="UniProtKB-UniRule"/>
</dbReference>
<organism evidence="5 6">
    <name type="scientific">Dioszegia hungarica</name>
    <dbReference type="NCBI Taxonomy" id="4972"/>
    <lineage>
        <taxon>Eukaryota</taxon>
        <taxon>Fungi</taxon>
        <taxon>Dikarya</taxon>
        <taxon>Basidiomycota</taxon>
        <taxon>Agaricomycotina</taxon>
        <taxon>Tremellomycetes</taxon>
        <taxon>Tremellales</taxon>
        <taxon>Bulleribasidiaceae</taxon>
        <taxon>Dioszegia</taxon>
    </lineage>
</organism>
<keyword evidence="3" id="KW-0963">Cytoplasm</keyword>
<keyword evidence="3" id="KW-0653">Protein transport</keyword>
<dbReference type="RefSeq" id="XP_052944960.1">
    <property type="nucleotide sequence ID" value="XM_053092647.1"/>
</dbReference>
<dbReference type="AlphaFoldDB" id="A0AA38H6S0"/>
<dbReference type="EMBL" id="JAKWFO010000005">
    <property type="protein sequence ID" value="KAI9635183.1"/>
    <property type="molecule type" value="Genomic_DNA"/>
</dbReference>